<name>A0A067SIF5_GALM3</name>
<feature type="transmembrane region" description="Helical" evidence="1">
    <location>
        <begin position="64"/>
        <end position="80"/>
    </location>
</feature>
<keyword evidence="3" id="KW-1185">Reference proteome</keyword>
<protein>
    <submittedName>
        <fullName evidence="2">Uncharacterized protein</fullName>
    </submittedName>
</protein>
<dbReference type="OrthoDB" id="3067335at2759"/>
<evidence type="ECO:0000313" key="2">
    <source>
        <dbReference type="EMBL" id="KDR69797.1"/>
    </source>
</evidence>
<evidence type="ECO:0000313" key="3">
    <source>
        <dbReference type="Proteomes" id="UP000027222"/>
    </source>
</evidence>
<gene>
    <name evidence="2" type="ORF">GALMADRAFT_255603</name>
</gene>
<evidence type="ECO:0000256" key="1">
    <source>
        <dbReference type="SAM" id="Phobius"/>
    </source>
</evidence>
<keyword evidence="1" id="KW-1133">Transmembrane helix</keyword>
<sequence length="413" mass="46796">MPQPLHVGQGRRDFNAFIDKHTRFLCDTKAYQIFRQGAQLIVPSNIQNFLLGRIDDALGYGEETFKIIVLLLFMMSNCRFKRRQWRRWMTFFAESNQAGFLNELVPRYYGWYCLCAGQSRALTKKVGNGAKDVKKIQSVFLRSPVEAVKLYEARMGSAQVEVPTPKGTIRVQYFRTLEKGKYRPGQHVKPDASMDLYVDRHSGADLTVARKAWGLESLAIITDAEPFRVIFEPANEDRLSPLAAYDLSKQFTQPIRVFEPRTSKATNIGRAVRGTGYPTIFFIVTLLQLLVGFPEKNIEYLTILYGRNYATVYTNIGQGTVQMRGGVLSLLIFIDWLLYWGLIRVPVVSVLAAKKLALSTFKTAMRSTNAALSVMGSGVVSTFHIASSLEWKTWIIILGVCWYALAECFTSRT</sequence>
<dbReference type="Proteomes" id="UP000027222">
    <property type="component" value="Unassembled WGS sequence"/>
</dbReference>
<feature type="transmembrane region" description="Helical" evidence="1">
    <location>
        <begin position="369"/>
        <end position="387"/>
    </location>
</feature>
<organism evidence="2 3">
    <name type="scientific">Galerina marginata (strain CBS 339.88)</name>
    <dbReference type="NCBI Taxonomy" id="685588"/>
    <lineage>
        <taxon>Eukaryota</taxon>
        <taxon>Fungi</taxon>
        <taxon>Dikarya</taxon>
        <taxon>Basidiomycota</taxon>
        <taxon>Agaricomycotina</taxon>
        <taxon>Agaricomycetes</taxon>
        <taxon>Agaricomycetidae</taxon>
        <taxon>Agaricales</taxon>
        <taxon>Agaricineae</taxon>
        <taxon>Strophariaceae</taxon>
        <taxon>Galerina</taxon>
    </lineage>
</organism>
<reference evidence="3" key="1">
    <citation type="journal article" date="2014" name="Proc. Natl. Acad. Sci. U.S.A.">
        <title>Extensive sampling of basidiomycete genomes demonstrates inadequacy of the white-rot/brown-rot paradigm for wood decay fungi.</title>
        <authorList>
            <person name="Riley R."/>
            <person name="Salamov A.A."/>
            <person name="Brown D.W."/>
            <person name="Nagy L.G."/>
            <person name="Floudas D."/>
            <person name="Held B.W."/>
            <person name="Levasseur A."/>
            <person name="Lombard V."/>
            <person name="Morin E."/>
            <person name="Otillar R."/>
            <person name="Lindquist E.A."/>
            <person name="Sun H."/>
            <person name="LaButti K.M."/>
            <person name="Schmutz J."/>
            <person name="Jabbour D."/>
            <person name="Luo H."/>
            <person name="Baker S.E."/>
            <person name="Pisabarro A.G."/>
            <person name="Walton J.D."/>
            <person name="Blanchette R.A."/>
            <person name="Henrissat B."/>
            <person name="Martin F."/>
            <person name="Cullen D."/>
            <person name="Hibbett D.S."/>
            <person name="Grigoriev I.V."/>
        </authorList>
    </citation>
    <scope>NUCLEOTIDE SEQUENCE [LARGE SCALE GENOMIC DNA]</scope>
    <source>
        <strain evidence="3">CBS 339.88</strain>
    </source>
</reference>
<dbReference type="AlphaFoldDB" id="A0A067SIF5"/>
<keyword evidence="1" id="KW-0472">Membrane</keyword>
<dbReference type="EMBL" id="KL142400">
    <property type="protein sequence ID" value="KDR69797.1"/>
    <property type="molecule type" value="Genomic_DNA"/>
</dbReference>
<keyword evidence="1" id="KW-0812">Transmembrane</keyword>
<feature type="transmembrane region" description="Helical" evidence="1">
    <location>
        <begin position="337"/>
        <end position="357"/>
    </location>
</feature>
<proteinExistence type="predicted"/>
<dbReference type="HOGENOM" id="CLU_665719_0_0_1"/>
<feature type="transmembrane region" description="Helical" evidence="1">
    <location>
        <begin position="271"/>
        <end position="291"/>
    </location>
</feature>
<accession>A0A067SIF5</accession>
<feature type="transmembrane region" description="Helical" evidence="1">
    <location>
        <begin position="393"/>
        <end position="410"/>
    </location>
</feature>